<dbReference type="InParanoid" id="A0A067MDS7"/>
<gene>
    <name evidence="9" type="ORF">BOTBODRAFT_55960</name>
</gene>
<dbReference type="InterPro" id="IPR037045">
    <property type="entry name" value="S8pro/Inhibitor_I9_sf"/>
</dbReference>
<evidence type="ECO:0000313" key="9">
    <source>
        <dbReference type="EMBL" id="KDQ13719.1"/>
    </source>
</evidence>
<dbReference type="PANTHER" id="PTHR43806:SF11">
    <property type="entry name" value="CEREVISIN-RELATED"/>
    <property type="match status" value="1"/>
</dbReference>
<dbReference type="PANTHER" id="PTHR43806">
    <property type="entry name" value="PEPTIDASE S8"/>
    <property type="match status" value="1"/>
</dbReference>
<keyword evidence="3 5" id="KW-0378">Hydrolase</keyword>
<dbReference type="GO" id="GO:0005615">
    <property type="term" value="C:extracellular space"/>
    <property type="evidence" value="ECO:0007669"/>
    <property type="project" value="TreeGrafter"/>
</dbReference>
<keyword evidence="4 5" id="KW-0720">Serine protease</keyword>
<sequence length="377" mass="37797">MKVLTSVSLLAFAAHVLAAPTLVPIQKVSGPVKAGSYIIKLKPGADKRGHLGKLAQILGTADSHLAYDYDNVFHGYAGTIKGAALEFIQASKDVEYIVPDGIASINYDAGTEAREAPGAPLDIDAFATGGEGVDIYSVDTGVYTAHNSFGGRARWGATFGGYANADGNGHGTHTAATAAGATYGIAASANVIAVKVLSDGGSGAWSDIIAGVNYIVSSAKSSGRPTIATLSLGGGAIQSVDDSVASAISQGIHFTIAAGNSNVDAGTTSPARVVTANTIGASDANNVKAYFSNYGPVVDVWAPGVNILSAWIGSPSATNSISGTSMATPFVAGILAVAIGKYGNKTPAALSADLRANARPVVTGAPSGTTNLLATLW</sequence>
<name>A0A067MDS7_BOTB1</name>
<dbReference type="HOGENOM" id="CLU_011263_1_1_1"/>
<evidence type="ECO:0000256" key="2">
    <source>
        <dbReference type="ARBA" id="ARBA00022670"/>
    </source>
</evidence>
<dbReference type="PROSITE" id="PS51892">
    <property type="entry name" value="SUBTILASE"/>
    <property type="match status" value="1"/>
</dbReference>
<feature type="domain" description="Inhibitor I9" evidence="8">
    <location>
        <begin position="36"/>
        <end position="102"/>
    </location>
</feature>
<dbReference type="SUPFAM" id="SSF52743">
    <property type="entry name" value="Subtilisin-like"/>
    <property type="match status" value="1"/>
</dbReference>
<dbReference type="InterPro" id="IPR034193">
    <property type="entry name" value="PCSK9_ProteinaseK-like"/>
</dbReference>
<organism evidence="9 10">
    <name type="scientific">Botryobasidium botryosum (strain FD-172 SS1)</name>
    <dbReference type="NCBI Taxonomy" id="930990"/>
    <lineage>
        <taxon>Eukaryota</taxon>
        <taxon>Fungi</taxon>
        <taxon>Dikarya</taxon>
        <taxon>Basidiomycota</taxon>
        <taxon>Agaricomycotina</taxon>
        <taxon>Agaricomycetes</taxon>
        <taxon>Cantharellales</taxon>
        <taxon>Botryobasidiaceae</taxon>
        <taxon>Botryobasidium</taxon>
    </lineage>
</organism>
<feature type="active site" description="Charge relay system" evidence="5">
    <location>
        <position position="325"/>
    </location>
</feature>
<feature type="active site" description="Charge relay system" evidence="5">
    <location>
        <position position="170"/>
    </location>
</feature>
<evidence type="ECO:0000256" key="4">
    <source>
        <dbReference type="ARBA" id="ARBA00022825"/>
    </source>
</evidence>
<keyword evidence="6" id="KW-0732">Signal</keyword>
<evidence type="ECO:0000256" key="3">
    <source>
        <dbReference type="ARBA" id="ARBA00022801"/>
    </source>
</evidence>
<evidence type="ECO:0008006" key="11">
    <source>
        <dbReference type="Google" id="ProtNLM"/>
    </source>
</evidence>
<accession>A0A067MDS7</accession>
<dbReference type="InterPro" id="IPR015500">
    <property type="entry name" value="Peptidase_S8_subtilisin-rel"/>
</dbReference>
<keyword evidence="10" id="KW-1185">Reference proteome</keyword>
<dbReference type="CDD" id="cd04077">
    <property type="entry name" value="Peptidases_S8_PCSK9_ProteinaseK_like"/>
    <property type="match status" value="1"/>
</dbReference>
<reference evidence="10" key="1">
    <citation type="journal article" date="2014" name="Proc. Natl. Acad. Sci. U.S.A.">
        <title>Extensive sampling of basidiomycete genomes demonstrates inadequacy of the white-rot/brown-rot paradigm for wood decay fungi.</title>
        <authorList>
            <person name="Riley R."/>
            <person name="Salamov A.A."/>
            <person name="Brown D.W."/>
            <person name="Nagy L.G."/>
            <person name="Floudas D."/>
            <person name="Held B.W."/>
            <person name="Levasseur A."/>
            <person name="Lombard V."/>
            <person name="Morin E."/>
            <person name="Otillar R."/>
            <person name="Lindquist E.A."/>
            <person name="Sun H."/>
            <person name="LaButti K.M."/>
            <person name="Schmutz J."/>
            <person name="Jabbour D."/>
            <person name="Luo H."/>
            <person name="Baker S.E."/>
            <person name="Pisabarro A.G."/>
            <person name="Walton J.D."/>
            <person name="Blanchette R.A."/>
            <person name="Henrissat B."/>
            <person name="Martin F."/>
            <person name="Cullen D."/>
            <person name="Hibbett D.S."/>
            <person name="Grigoriev I.V."/>
        </authorList>
    </citation>
    <scope>NUCLEOTIDE SEQUENCE [LARGE SCALE GENOMIC DNA]</scope>
    <source>
        <strain evidence="10">FD-172 SS1</strain>
    </source>
</reference>
<evidence type="ECO:0000313" key="10">
    <source>
        <dbReference type="Proteomes" id="UP000027195"/>
    </source>
</evidence>
<dbReference type="EMBL" id="KL198042">
    <property type="protein sequence ID" value="KDQ13719.1"/>
    <property type="molecule type" value="Genomic_DNA"/>
</dbReference>
<dbReference type="PRINTS" id="PR00723">
    <property type="entry name" value="SUBTILISIN"/>
</dbReference>
<protein>
    <recommendedName>
        <fullName evidence="11">Peptidase S8/S53 domain-containing protein</fullName>
    </recommendedName>
</protein>
<dbReference type="OrthoDB" id="19448at2759"/>
<dbReference type="STRING" id="930990.A0A067MDS7"/>
<evidence type="ECO:0000256" key="6">
    <source>
        <dbReference type="SAM" id="SignalP"/>
    </source>
</evidence>
<evidence type="ECO:0000256" key="5">
    <source>
        <dbReference type="PROSITE-ProRule" id="PRU01240"/>
    </source>
</evidence>
<evidence type="ECO:0000256" key="1">
    <source>
        <dbReference type="ARBA" id="ARBA00011073"/>
    </source>
</evidence>
<dbReference type="InterPro" id="IPR010259">
    <property type="entry name" value="S8pro/Inhibitor_I9"/>
</dbReference>
<feature type="active site" description="Charge relay system" evidence="5">
    <location>
        <position position="139"/>
    </location>
</feature>
<evidence type="ECO:0000259" key="8">
    <source>
        <dbReference type="Pfam" id="PF05922"/>
    </source>
</evidence>
<feature type="signal peptide" evidence="6">
    <location>
        <begin position="1"/>
        <end position="18"/>
    </location>
</feature>
<dbReference type="GO" id="GO:0004252">
    <property type="term" value="F:serine-type endopeptidase activity"/>
    <property type="evidence" value="ECO:0007669"/>
    <property type="project" value="UniProtKB-UniRule"/>
</dbReference>
<feature type="chain" id="PRO_5001641310" description="Peptidase S8/S53 domain-containing protein" evidence="6">
    <location>
        <begin position="19"/>
        <end position="377"/>
    </location>
</feature>
<dbReference type="Proteomes" id="UP000027195">
    <property type="component" value="Unassembled WGS sequence"/>
</dbReference>
<dbReference type="AlphaFoldDB" id="A0A067MDS7"/>
<dbReference type="Pfam" id="PF00082">
    <property type="entry name" value="Peptidase_S8"/>
    <property type="match status" value="1"/>
</dbReference>
<feature type="domain" description="Peptidase S8/S53" evidence="7">
    <location>
        <begin position="131"/>
        <end position="358"/>
    </location>
</feature>
<comment type="similarity">
    <text evidence="1 5">Belongs to the peptidase S8 family.</text>
</comment>
<keyword evidence="2 5" id="KW-0645">Protease</keyword>
<dbReference type="InterPro" id="IPR023828">
    <property type="entry name" value="Peptidase_S8_Ser-AS"/>
</dbReference>
<dbReference type="Pfam" id="PF05922">
    <property type="entry name" value="Inhibitor_I9"/>
    <property type="match status" value="1"/>
</dbReference>
<dbReference type="PROSITE" id="PS00138">
    <property type="entry name" value="SUBTILASE_SER"/>
    <property type="match status" value="1"/>
</dbReference>
<dbReference type="SUPFAM" id="SSF54897">
    <property type="entry name" value="Protease propeptides/inhibitors"/>
    <property type="match status" value="1"/>
</dbReference>
<dbReference type="Gene3D" id="3.40.50.200">
    <property type="entry name" value="Peptidase S8/S53 domain"/>
    <property type="match status" value="1"/>
</dbReference>
<dbReference type="FunFam" id="3.40.50.200:FF:000014">
    <property type="entry name" value="Proteinase K"/>
    <property type="match status" value="1"/>
</dbReference>
<dbReference type="InterPro" id="IPR050131">
    <property type="entry name" value="Peptidase_S8_subtilisin-like"/>
</dbReference>
<dbReference type="Gene3D" id="3.30.70.80">
    <property type="entry name" value="Peptidase S8 propeptide/proteinase inhibitor I9"/>
    <property type="match status" value="1"/>
</dbReference>
<proteinExistence type="inferred from homology"/>
<evidence type="ECO:0000259" key="7">
    <source>
        <dbReference type="Pfam" id="PF00082"/>
    </source>
</evidence>
<dbReference type="InterPro" id="IPR036852">
    <property type="entry name" value="Peptidase_S8/S53_dom_sf"/>
</dbReference>
<dbReference type="GO" id="GO:0006508">
    <property type="term" value="P:proteolysis"/>
    <property type="evidence" value="ECO:0007669"/>
    <property type="project" value="UniProtKB-KW"/>
</dbReference>
<dbReference type="InterPro" id="IPR000209">
    <property type="entry name" value="Peptidase_S8/S53_dom"/>
</dbReference>